<dbReference type="CDD" id="cd00038">
    <property type="entry name" value="CAP_ED"/>
    <property type="match status" value="1"/>
</dbReference>
<dbReference type="InterPro" id="IPR014710">
    <property type="entry name" value="RmlC-like_jellyroll"/>
</dbReference>
<dbReference type="InterPro" id="IPR012318">
    <property type="entry name" value="HTH_CRP"/>
</dbReference>
<dbReference type="EMBL" id="CP114014">
    <property type="protein sequence ID" value="XAY08399.1"/>
    <property type="molecule type" value="Genomic_DNA"/>
</dbReference>
<dbReference type="Gene3D" id="2.60.120.10">
    <property type="entry name" value="Jelly Rolls"/>
    <property type="match status" value="1"/>
</dbReference>
<organism evidence="6">
    <name type="scientific">Paraconexibacter sp. AEG42_29</name>
    <dbReference type="NCBI Taxonomy" id="2997339"/>
    <lineage>
        <taxon>Bacteria</taxon>
        <taxon>Bacillati</taxon>
        <taxon>Actinomycetota</taxon>
        <taxon>Thermoleophilia</taxon>
        <taxon>Solirubrobacterales</taxon>
        <taxon>Paraconexibacteraceae</taxon>
        <taxon>Paraconexibacter</taxon>
    </lineage>
</organism>
<dbReference type="InterPro" id="IPR050397">
    <property type="entry name" value="Env_Response_Regulators"/>
</dbReference>
<dbReference type="RefSeq" id="WP_354699580.1">
    <property type="nucleotide sequence ID" value="NZ_CP114014.1"/>
</dbReference>
<dbReference type="PANTHER" id="PTHR24567">
    <property type="entry name" value="CRP FAMILY TRANSCRIPTIONAL REGULATORY PROTEIN"/>
    <property type="match status" value="1"/>
</dbReference>
<keyword evidence="1" id="KW-0805">Transcription regulation</keyword>
<dbReference type="PANTHER" id="PTHR24567:SF74">
    <property type="entry name" value="HTH-TYPE TRANSCRIPTIONAL REGULATOR ARCR"/>
    <property type="match status" value="1"/>
</dbReference>
<dbReference type="InterPro" id="IPR000595">
    <property type="entry name" value="cNMP-bd_dom"/>
</dbReference>
<protein>
    <submittedName>
        <fullName evidence="6">CRP-like cAMP-activated global transcriptional regulator</fullName>
    </submittedName>
</protein>
<accession>A0AAU7B3B8</accession>
<dbReference type="GO" id="GO:0003677">
    <property type="term" value="F:DNA binding"/>
    <property type="evidence" value="ECO:0007669"/>
    <property type="project" value="UniProtKB-KW"/>
</dbReference>
<dbReference type="InterPro" id="IPR036388">
    <property type="entry name" value="WH-like_DNA-bd_sf"/>
</dbReference>
<evidence type="ECO:0000259" key="5">
    <source>
        <dbReference type="PROSITE" id="PS51063"/>
    </source>
</evidence>
<dbReference type="GO" id="GO:0005829">
    <property type="term" value="C:cytosol"/>
    <property type="evidence" value="ECO:0007669"/>
    <property type="project" value="TreeGrafter"/>
</dbReference>
<reference evidence="6" key="1">
    <citation type="submission" date="2022-12" db="EMBL/GenBank/DDBJ databases">
        <title>Paraconexibacter alkalitolerans sp. nov. and Baekduia alba sp. nov., isolated from soil and emended description of the genera Paraconexibacter (Chun et al., 2020) and Baekduia (An et al., 2020).</title>
        <authorList>
            <person name="Vieira S."/>
            <person name="Huber K.J."/>
            <person name="Geppert A."/>
            <person name="Wolf J."/>
            <person name="Neumann-Schaal M."/>
            <person name="Muesken M."/>
            <person name="Overmann J."/>
        </authorList>
    </citation>
    <scope>NUCLEOTIDE SEQUENCE</scope>
    <source>
        <strain evidence="6">AEG42_29</strain>
    </source>
</reference>
<name>A0AAU7B3B8_9ACTN</name>
<evidence type="ECO:0000313" key="6">
    <source>
        <dbReference type="EMBL" id="XAY08399.1"/>
    </source>
</evidence>
<dbReference type="GO" id="GO:0003700">
    <property type="term" value="F:DNA-binding transcription factor activity"/>
    <property type="evidence" value="ECO:0007669"/>
    <property type="project" value="TreeGrafter"/>
</dbReference>
<dbReference type="SUPFAM" id="SSF51206">
    <property type="entry name" value="cAMP-binding domain-like"/>
    <property type="match status" value="1"/>
</dbReference>
<dbReference type="Gene3D" id="1.10.10.10">
    <property type="entry name" value="Winged helix-like DNA-binding domain superfamily/Winged helix DNA-binding domain"/>
    <property type="match status" value="1"/>
</dbReference>
<sequence length="227" mass="24650">MTVQRPEPGTFLALLPDDDREALLARGGRRRFARGERLMHQGEPGDRVLLLLAGHVKASASDPLGHESVLSFRGPGDVLGELTFIHADPRSGHVTAIEPVSAHAIAASEFRGFLLERPTAALVLIDVIGRRVREANSARAQFSDLDTLGRVAARLVELSERYGTPTAEGIEIGLPVTQEDLGSWTASSRAGVAGALRTMRDLGWIQTERRRITVVDRDALTQQLRPA</sequence>
<keyword evidence="2" id="KW-0238">DNA-binding</keyword>
<evidence type="ECO:0000256" key="2">
    <source>
        <dbReference type="ARBA" id="ARBA00023125"/>
    </source>
</evidence>
<dbReference type="PROSITE" id="PS51063">
    <property type="entry name" value="HTH_CRP_2"/>
    <property type="match status" value="1"/>
</dbReference>
<dbReference type="AlphaFoldDB" id="A0AAU7B3B8"/>
<dbReference type="InterPro" id="IPR018490">
    <property type="entry name" value="cNMP-bd_dom_sf"/>
</dbReference>
<evidence type="ECO:0000256" key="3">
    <source>
        <dbReference type="ARBA" id="ARBA00023163"/>
    </source>
</evidence>
<feature type="domain" description="Cyclic nucleotide-binding" evidence="4">
    <location>
        <begin position="11"/>
        <end position="114"/>
    </location>
</feature>
<dbReference type="PROSITE" id="PS50042">
    <property type="entry name" value="CNMP_BINDING_3"/>
    <property type="match status" value="1"/>
</dbReference>
<dbReference type="Pfam" id="PF13545">
    <property type="entry name" value="HTH_Crp_2"/>
    <property type="match status" value="1"/>
</dbReference>
<dbReference type="SMART" id="SM00100">
    <property type="entry name" value="cNMP"/>
    <property type="match status" value="1"/>
</dbReference>
<keyword evidence="3" id="KW-0804">Transcription</keyword>
<dbReference type="InterPro" id="IPR036390">
    <property type="entry name" value="WH_DNA-bd_sf"/>
</dbReference>
<proteinExistence type="predicted"/>
<dbReference type="SUPFAM" id="SSF46785">
    <property type="entry name" value="Winged helix' DNA-binding domain"/>
    <property type="match status" value="1"/>
</dbReference>
<dbReference type="Pfam" id="PF00027">
    <property type="entry name" value="cNMP_binding"/>
    <property type="match status" value="1"/>
</dbReference>
<dbReference type="KEGG" id="parq:DSM112329_05299"/>
<gene>
    <name evidence="6" type="primary">glxR_2</name>
    <name evidence="6" type="ORF">DSM112329_05299</name>
</gene>
<feature type="domain" description="HTH crp-type" evidence="5">
    <location>
        <begin position="145"/>
        <end position="218"/>
    </location>
</feature>
<evidence type="ECO:0000256" key="1">
    <source>
        <dbReference type="ARBA" id="ARBA00023015"/>
    </source>
</evidence>
<evidence type="ECO:0000259" key="4">
    <source>
        <dbReference type="PROSITE" id="PS50042"/>
    </source>
</evidence>